<dbReference type="OMA" id="MAGLNKW"/>
<evidence type="ECO:0000256" key="5">
    <source>
        <dbReference type="SAM" id="Phobius"/>
    </source>
</evidence>
<dbReference type="RefSeq" id="XP_016608186.1">
    <property type="nucleotide sequence ID" value="XM_016752722.1"/>
</dbReference>
<dbReference type="EMBL" id="KQ257456">
    <property type="protein sequence ID" value="KND00147.1"/>
    <property type="molecule type" value="Genomic_DNA"/>
</dbReference>
<comment type="subcellular location">
    <subcellularLocation>
        <location evidence="1">Membrane</location>
        <topology evidence="1">Multi-pass membrane protein</topology>
    </subcellularLocation>
</comment>
<evidence type="ECO:0000256" key="3">
    <source>
        <dbReference type="ARBA" id="ARBA00022989"/>
    </source>
</evidence>
<feature type="transmembrane region" description="Helical" evidence="5">
    <location>
        <begin position="45"/>
        <end position="71"/>
    </location>
</feature>
<feature type="transmembrane region" description="Helical" evidence="5">
    <location>
        <begin position="12"/>
        <end position="33"/>
    </location>
</feature>
<keyword evidence="2 5" id="KW-0812">Transmembrane</keyword>
<dbReference type="Proteomes" id="UP000053201">
    <property type="component" value="Unassembled WGS sequence"/>
</dbReference>
<evidence type="ECO:0000259" key="6">
    <source>
        <dbReference type="Pfam" id="PF03151"/>
    </source>
</evidence>
<dbReference type="GeneID" id="27687933"/>
<accession>A0A0L0HGJ5</accession>
<dbReference type="InterPro" id="IPR004853">
    <property type="entry name" value="Sugar_P_trans_dom"/>
</dbReference>
<feature type="transmembrane region" description="Helical" evidence="5">
    <location>
        <begin position="232"/>
        <end position="253"/>
    </location>
</feature>
<protein>
    <recommendedName>
        <fullName evidence="6">Sugar phosphate transporter domain-containing protein</fullName>
    </recommendedName>
</protein>
<dbReference type="OrthoDB" id="10261634at2759"/>
<gene>
    <name evidence="7" type="ORF">SPPG_04488</name>
</gene>
<reference evidence="7 8" key="1">
    <citation type="submission" date="2009-08" db="EMBL/GenBank/DDBJ databases">
        <title>The Genome Sequence of Spizellomyces punctatus strain DAOM BR117.</title>
        <authorList>
            <consortium name="The Broad Institute Genome Sequencing Platform"/>
            <person name="Russ C."/>
            <person name="Cuomo C."/>
            <person name="Shea T."/>
            <person name="Young S.K."/>
            <person name="Zeng Q."/>
            <person name="Koehrsen M."/>
            <person name="Haas B."/>
            <person name="Borodovsky M."/>
            <person name="Guigo R."/>
            <person name="Alvarado L."/>
            <person name="Berlin A."/>
            <person name="Bochicchio J."/>
            <person name="Borenstein D."/>
            <person name="Chapman S."/>
            <person name="Chen Z."/>
            <person name="Engels R."/>
            <person name="Freedman E."/>
            <person name="Gellesch M."/>
            <person name="Goldberg J."/>
            <person name="Griggs A."/>
            <person name="Gujja S."/>
            <person name="Heiman D."/>
            <person name="Hepburn T."/>
            <person name="Howarth C."/>
            <person name="Jen D."/>
            <person name="Larson L."/>
            <person name="Lewis B."/>
            <person name="Mehta T."/>
            <person name="Park D."/>
            <person name="Pearson M."/>
            <person name="Roberts A."/>
            <person name="Saif S."/>
            <person name="Shenoy N."/>
            <person name="Sisk P."/>
            <person name="Stolte C."/>
            <person name="Sykes S."/>
            <person name="Thomson T."/>
            <person name="Walk T."/>
            <person name="White J."/>
            <person name="Yandava C."/>
            <person name="Burger G."/>
            <person name="Gray M.W."/>
            <person name="Holland P.W.H."/>
            <person name="King N."/>
            <person name="Lang F.B.F."/>
            <person name="Roger A.J."/>
            <person name="Ruiz-Trillo I."/>
            <person name="Lander E."/>
            <person name="Nusbaum C."/>
        </authorList>
    </citation>
    <scope>NUCLEOTIDE SEQUENCE [LARGE SCALE GENOMIC DNA]</scope>
    <source>
        <strain evidence="7 8">DAOM BR117</strain>
    </source>
</reference>
<feature type="domain" description="Sugar phosphate transporter" evidence="6">
    <location>
        <begin position="18"/>
        <end position="303"/>
    </location>
</feature>
<evidence type="ECO:0000256" key="4">
    <source>
        <dbReference type="ARBA" id="ARBA00023136"/>
    </source>
</evidence>
<keyword evidence="8" id="KW-1185">Reference proteome</keyword>
<feature type="transmembrane region" description="Helical" evidence="5">
    <location>
        <begin position="110"/>
        <end position="128"/>
    </location>
</feature>
<feature type="transmembrane region" description="Helical" evidence="5">
    <location>
        <begin position="194"/>
        <end position="212"/>
    </location>
</feature>
<feature type="transmembrane region" description="Helical" evidence="5">
    <location>
        <begin position="83"/>
        <end position="104"/>
    </location>
</feature>
<feature type="transmembrane region" description="Helical" evidence="5">
    <location>
        <begin position="159"/>
        <end position="182"/>
    </location>
</feature>
<keyword evidence="3 5" id="KW-1133">Transmembrane helix</keyword>
<name>A0A0L0HGJ5_SPIPD</name>
<dbReference type="InParanoid" id="A0A0L0HGJ5"/>
<evidence type="ECO:0000313" key="8">
    <source>
        <dbReference type="Proteomes" id="UP000053201"/>
    </source>
</evidence>
<evidence type="ECO:0000256" key="1">
    <source>
        <dbReference type="ARBA" id="ARBA00004141"/>
    </source>
</evidence>
<organism evidence="7 8">
    <name type="scientific">Spizellomyces punctatus (strain DAOM BR117)</name>
    <dbReference type="NCBI Taxonomy" id="645134"/>
    <lineage>
        <taxon>Eukaryota</taxon>
        <taxon>Fungi</taxon>
        <taxon>Fungi incertae sedis</taxon>
        <taxon>Chytridiomycota</taxon>
        <taxon>Chytridiomycota incertae sedis</taxon>
        <taxon>Chytridiomycetes</taxon>
        <taxon>Spizellomycetales</taxon>
        <taxon>Spizellomycetaceae</taxon>
        <taxon>Spizellomyces</taxon>
    </lineage>
</organism>
<evidence type="ECO:0000256" key="2">
    <source>
        <dbReference type="ARBA" id="ARBA00022692"/>
    </source>
</evidence>
<dbReference type="eggNOG" id="KOG1441">
    <property type="taxonomic scope" value="Eukaryota"/>
</dbReference>
<dbReference type="AlphaFoldDB" id="A0A0L0HGJ5"/>
<sequence>MATHPPSSPAPGFREAVFWLLVYFALNLTLTIYNKVVMQFFHFPFPWTLTAVHTACGTIGCYLCAGTGYFLPAKLGQREKWVMVLFSVLYTLNIAVSNVSLNMVTVPFHQVVRSTVPLFTILISIIFLKKSYSGAIYFTLLPTILGVCLATVGDYYFTSIGFILTLLGTVLAALKTIVTNRVQVGSLKLHPLDLLMRMSPLALLQTMMYSFVTGEMSRTFEFFNQGGMTPALMVALFFNGAIAFALNFASLTANKKTNALTMGVAGNVKQVLSIILSVTIFNLEITSMNALGILMTLFGGAWYTYTDYQLKRKKDVSNEAESTAMLLEEGNRRTS</sequence>
<keyword evidence="4 5" id="KW-0472">Membrane</keyword>
<dbReference type="Pfam" id="PF03151">
    <property type="entry name" value="TPT"/>
    <property type="match status" value="1"/>
</dbReference>
<evidence type="ECO:0000313" key="7">
    <source>
        <dbReference type="EMBL" id="KND00147.1"/>
    </source>
</evidence>
<dbReference type="InterPro" id="IPR050186">
    <property type="entry name" value="TPT_transporter"/>
</dbReference>
<dbReference type="PANTHER" id="PTHR11132">
    <property type="entry name" value="SOLUTE CARRIER FAMILY 35"/>
    <property type="match status" value="1"/>
</dbReference>
<dbReference type="GO" id="GO:0016020">
    <property type="term" value="C:membrane"/>
    <property type="evidence" value="ECO:0007669"/>
    <property type="project" value="UniProtKB-SubCell"/>
</dbReference>
<dbReference type="VEuPathDB" id="FungiDB:SPPG_04488"/>
<proteinExistence type="predicted"/>